<evidence type="ECO:0000313" key="1">
    <source>
        <dbReference type="EMBL" id="BAL79568.1"/>
    </source>
</evidence>
<dbReference type="EMBL" id="AP012279">
    <property type="protein sequence ID" value="BAL79568.1"/>
    <property type="molecule type" value="Genomic_DNA"/>
</dbReference>
<dbReference type="KEGG" id="brs:S23_63860"/>
<dbReference type="Proteomes" id="UP000007886">
    <property type="component" value="Chromosome"/>
</dbReference>
<reference evidence="1 2" key="1">
    <citation type="journal article" date="2012" name="Microbes Environ.">
        <title>Complete genome sequence of Bradyrhizobium sp. S23321: insights into symbiosis evolution in soil oligotrophs.</title>
        <authorList>
            <person name="Okubo T."/>
            <person name="Tsukui T."/>
            <person name="Maita H."/>
            <person name="Okamoto S."/>
            <person name="Oshima K."/>
            <person name="Fujisawa T."/>
            <person name="Saito A."/>
            <person name="Futamata H."/>
            <person name="Hattori R."/>
            <person name="Shimomura Y."/>
            <person name="Haruta S."/>
            <person name="Morimoto S."/>
            <person name="Wang Y."/>
            <person name="Sakai Y."/>
            <person name="Hattori M."/>
            <person name="Aizawa S."/>
            <person name="Nagashima K.V.P."/>
            <person name="Masuda S."/>
            <person name="Hattori T."/>
            <person name="Yamashita A."/>
            <person name="Bao Z."/>
            <person name="Hayatsu M."/>
            <person name="Kajiya-Kanegae H."/>
            <person name="Yoshinaga I."/>
            <person name="Sakamoto K."/>
            <person name="Toyota K."/>
            <person name="Nakao M."/>
            <person name="Kohara M."/>
            <person name="Anda M."/>
            <person name="Niwa R."/>
            <person name="Jung-Hwan P."/>
            <person name="Sameshima-Saito R."/>
            <person name="Tokuda S."/>
            <person name="Yamamoto S."/>
            <person name="Yamamoto S."/>
            <person name="Yokoyama T."/>
            <person name="Akutsu T."/>
            <person name="Nakamura Y."/>
            <person name="Nakahira-Yanaka Y."/>
            <person name="Takada Hoshino Y."/>
            <person name="Hirakawa H."/>
            <person name="Mitsui H."/>
            <person name="Terasawa K."/>
            <person name="Itakura M."/>
            <person name="Sato S."/>
            <person name="Ikeda-Ohtsubo W."/>
            <person name="Sakakura N."/>
            <person name="Kaminuma E."/>
            <person name="Minamisawa K."/>
        </authorList>
    </citation>
    <scope>NUCLEOTIDE SEQUENCE [LARGE SCALE GENOMIC DNA]</scope>
    <source>
        <strain evidence="1 2">S23321</strain>
    </source>
</reference>
<proteinExistence type="predicted"/>
<dbReference type="AlphaFoldDB" id="A0AAI8QFA2"/>
<keyword evidence="2" id="KW-1185">Reference proteome</keyword>
<name>A0AAI8QFA2_9BRAD</name>
<accession>A0AAI8QFA2</accession>
<evidence type="ECO:0000313" key="2">
    <source>
        <dbReference type="Proteomes" id="UP000007886"/>
    </source>
</evidence>
<protein>
    <submittedName>
        <fullName evidence="1">Uncharacterized protein</fullName>
    </submittedName>
</protein>
<gene>
    <name evidence="1" type="ORF">S23_63860</name>
</gene>
<sequence length="89" mass="9679">MISREEGGDDVKSSWPLRAGLHTCYNGGDNGTLRGNPSQISKSRLSSDWALQLEPMKLESLVIVDQHATVNTFPGLVHTARHTMGVGFT</sequence>
<organism evidence="1 2">
    <name type="scientific">Bradyrhizobium cosmicum</name>
    <dbReference type="NCBI Taxonomy" id="1404864"/>
    <lineage>
        <taxon>Bacteria</taxon>
        <taxon>Pseudomonadati</taxon>
        <taxon>Pseudomonadota</taxon>
        <taxon>Alphaproteobacteria</taxon>
        <taxon>Hyphomicrobiales</taxon>
        <taxon>Nitrobacteraceae</taxon>
        <taxon>Bradyrhizobium</taxon>
    </lineage>
</organism>